<dbReference type="AlphaFoldDB" id="A0AA37T425"/>
<dbReference type="EMBL" id="BSPD01000017">
    <property type="protein sequence ID" value="GLS24692.1"/>
    <property type="molecule type" value="Genomic_DNA"/>
</dbReference>
<evidence type="ECO:0000313" key="1">
    <source>
        <dbReference type="EMBL" id="GLS24692.1"/>
    </source>
</evidence>
<gene>
    <name evidence="1" type="ORF">GCM10007877_04060</name>
</gene>
<dbReference type="Gene3D" id="1.25.40.10">
    <property type="entry name" value="Tetratricopeptide repeat domain"/>
    <property type="match status" value="1"/>
</dbReference>
<comment type="caution">
    <text evidence="1">The sequence shown here is derived from an EMBL/GenBank/DDBJ whole genome shotgun (WGS) entry which is preliminary data.</text>
</comment>
<reference evidence="1 2" key="1">
    <citation type="journal article" date="2014" name="Int. J. Syst. Evol. Microbiol.">
        <title>Complete genome sequence of Corynebacterium casei LMG S-19264T (=DSM 44701T), isolated from a smear-ripened cheese.</title>
        <authorList>
            <consortium name="US DOE Joint Genome Institute (JGI-PGF)"/>
            <person name="Walter F."/>
            <person name="Albersmeier A."/>
            <person name="Kalinowski J."/>
            <person name="Ruckert C."/>
        </authorList>
    </citation>
    <scope>NUCLEOTIDE SEQUENCE [LARGE SCALE GENOMIC DNA]</scope>
    <source>
        <strain evidence="1 2">NBRC 110095</strain>
    </source>
</reference>
<dbReference type="InterPro" id="IPR011990">
    <property type="entry name" value="TPR-like_helical_dom_sf"/>
</dbReference>
<organism evidence="1 2">
    <name type="scientific">Marinibactrum halimedae</name>
    <dbReference type="NCBI Taxonomy" id="1444977"/>
    <lineage>
        <taxon>Bacteria</taxon>
        <taxon>Pseudomonadati</taxon>
        <taxon>Pseudomonadota</taxon>
        <taxon>Gammaproteobacteria</taxon>
        <taxon>Cellvibrionales</taxon>
        <taxon>Cellvibrionaceae</taxon>
        <taxon>Marinibactrum</taxon>
    </lineage>
</organism>
<name>A0AA37T425_9GAMM</name>
<evidence type="ECO:0008006" key="3">
    <source>
        <dbReference type="Google" id="ProtNLM"/>
    </source>
</evidence>
<evidence type="ECO:0000313" key="2">
    <source>
        <dbReference type="Proteomes" id="UP001156870"/>
    </source>
</evidence>
<sequence length="120" mass="13366">MELSKVLAEIAIQGVFEGMVSHSKVIIGFLENEPISETAKLSLLSLVLMSEDNYLGVVELLETWCEQETTLDTAHAYLALAYWQLARTEQAVQWCHRIITESSDTTTQTLAHEILAQVGT</sequence>
<accession>A0AA37T425</accession>
<dbReference type="Proteomes" id="UP001156870">
    <property type="component" value="Unassembled WGS sequence"/>
</dbReference>
<proteinExistence type="predicted"/>
<dbReference type="SUPFAM" id="SSF48452">
    <property type="entry name" value="TPR-like"/>
    <property type="match status" value="1"/>
</dbReference>
<protein>
    <recommendedName>
        <fullName evidence="3">Tetratricopeptide repeat protein</fullName>
    </recommendedName>
</protein>
<dbReference type="RefSeq" id="WP_232593685.1">
    <property type="nucleotide sequence ID" value="NZ_BSPD01000017.1"/>
</dbReference>
<keyword evidence="2" id="KW-1185">Reference proteome</keyword>